<dbReference type="AlphaFoldDB" id="A0A8T0DQ15"/>
<evidence type="ECO:0000256" key="4">
    <source>
        <dbReference type="ARBA" id="ARBA00023163"/>
    </source>
</evidence>
<dbReference type="EMBL" id="JTDF01002386">
    <property type="protein sequence ID" value="KAF8568847.1"/>
    <property type="molecule type" value="Genomic_DNA"/>
</dbReference>
<comment type="subcellular location">
    <subcellularLocation>
        <location evidence="1">Nucleus</location>
    </subcellularLocation>
</comment>
<organism evidence="8 9">
    <name type="scientific">Paragonimus westermani</name>
    <dbReference type="NCBI Taxonomy" id="34504"/>
    <lineage>
        <taxon>Eukaryota</taxon>
        <taxon>Metazoa</taxon>
        <taxon>Spiralia</taxon>
        <taxon>Lophotrochozoa</taxon>
        <taxon>Platyhelminthes</taxon>
        <taxon>Trematoda</taxon>
        <taxon>Digenea</taxon>
        <taxon>Plagiorchiida</taxon>
        <taxon>Troglotremata</taxon>
        <taxon>Troglotrematidae</taxon>
        <taxon>Paragonimus</taxon>
    </lineage>
</organism>
<evidence type="ECO:0000256" key="6">
    <source>
        <dbReference type="SAM" id="MobiDB-lite"/>
    </source>
</evidence>
<proteinExistence type="predicted"/>
<dbReference type="Proteomes" id="UP000699462">
    <property type="component" value="Unassembled WGS sequence"/>
</dbReference>
<dbReference type="GO" id="GO:0000978">
    <property type="term" value="F:RNA polymerase II cis-regulatory region sequence-specific DNA binding"/>
    <property type="evidence" value="ECO:0007669"/>
    <property type="project" value="TreeGrafter"/>
</dbReference>
<dbReference type="InterPro" id="IPR004827">
    <property type="entry name" value="bZIP"/>
</dbReference>
<protein>
    <recommendedName>
        <fullName evidence="7">BZIP domain-containing protein</fullName>
    </recommendedName>
</protein>
<dbReference type="Pfam" id="PF07716">
    <property type="entry name" value="bZIP_2"/>
    <property type="match status" value="1"/>
</dbReference>
<dbReference type="PROSITE" id="PS50217">
    <property type="entry name" value="BZIP"/>
    <property type="match status" value="1"/>
</dbReference>
<gene>
    <name evidence="8" type="ORF">P879_07901</name>
</gene>
<dbReference type="GO" id="GO:0000981">
    <property type="term" value="F:DNA-binding transcription factor activity, RNA polymerase II-specific"/>
    <property type="evidence" value="ECO:0007669"/>
    <property type="project" value="TreeGrafter"/>
</dbReference>
<dbReference type="OrthoDB" id="6022300at2759"/>
<dbReference type="CDD" id="cd14695">
    <property type="entry name" value="bZIP_HLF"/>
    <property type="match status" value="1"/>
</dbReference>
<keyword evidence="2" id="KW-0805">Transcription regulation</keyword>
<name>A0A8T0DQ15_9TREM</name>
<reference evidence="8 9" key="1">
    <citation type="submission" date="2019-07" db="EMBL/GenBank/DDBJ databases">
        <title>Annotation for the trematode Paragonimus westermani.</title>
        <authorList>
            <person name="Choi Y.-J."/>
        </authorList>
    </citation>
    <scope>NUCLEOTIDE SEQUENCE [LARGE SCALE GENOMIC DNA]</scope>
    <source>
        <strain evidence="8">180907_Pwestermani</strain>
    </source>
</reference>
<dbReference type="InterPro" id="IPR040223">
    <property type="entry name" value="PAR_bZIP"/>
</dbReference>
<dbReference type="SUPFAM" id="SSF57959">
    <property type="entry name" value="Leucine zipper domain"/>
    <property type="match status" value="1"/>
</dbReference>
<dbReference type="PANTHER" id="PTHR11988:SF27">
    <property type="entry name" value="GH27708P"/>
    <property type="match status" value="1"/>
</dbReference>
<dbReference type="PANTHER" id="PTHR11988">
    <property type="entry name" value="THYROTROPH EMBRYONIC FACTOR RELATED"/>
    <property type="match status" value="1"/>
</dbReference>
<keyword evidence="9" id="KW-1185">Reference proteome</keyword>
<dbReference type="InterPro" id="IPR046347">
    <property type="entry name" value="bZIP_sf"/>
</dbReference>
<evidence type="ECO:0000313" key="8">
    <source>
        <dbReference type="EMBL" id="KAF8568847.1"/>
    </source>
</evidence>
<evidence type="ECO:0000256" key="1">
    <source>
        <dbReference type="ARBA" id="ARBA00004123"/>
    </source>
</evidence>
<keyword evidence="3" id="KW-0238">DNA-binding</keyword>
<evidence type="ECO:0000313" key="9">
    <source>
        <dbReference type="Proteomes" id="UP000699462"/>
    </source>
</evidence>
<feature type="domain" description="BZIP" evidence="7">
    <location>
        <begin position="148"/>
        <end position="191"/>
    </location>
</feature>
<keyword evidence="4" id="KW-0804">Transcription</keyword>
<accession>A0A8T0DQ15</accession>
<feature type="region of interest" description="Disordered" evidence="6">
    <location>
        <begin position="106"/>
        <end position="169"/>
    </location>
</feature>
<comment type="caution">
    <text evidence="8">The sequence shown here is derived from an EMBL/GenBank/DDBJ whole genome shotgun (WGS) entry which is preliminary data.</text>
</comment>
<keyword evidence="5" id="KW-0539">Nucleus</keyword>
<evidence type="ECO:0000259" key="7">
    <source>
        <dbReference type="PROSITE" id="PS50217"/>
    </source>
</evidence>
<feature type="compositionally biased region" description="Basic and acidic residues" evidence="6">
    <location>
        <begin position="142"/>
        <end position="152"/>
    </location>
</feature>
<evidence type="ECO:0000256" key="2">
    <source>
        <dbReference type="ARBA" id="ARBA00023015"/>
    </source>
</evidence>
<evidence type="ECO:0000256" key="3">
    <source>
        <dbReference type="ARBA" id="ARBA00023125"/>
    </source>
</evidence>
<dbReference type="Gene3D" id="1.20.5.170">
    <property type="match status" value="1"/>
</dbReference>
<dbReference type="GO" id="GO:0005634">
    <property type="term" value="C:nucleus"/>
    <property type="evidence" value="ECO:0007669"/>
    <property type="project" value="UniProtKB-SubCell"/>
</dbReference>
<evidence type="ECO:0000256" key="5">
    <source>
        <dbReference type="ARBA" id="ARBA00023242"/>
    </source>
</evidence>
<sequence length="191" mass="21371">MFQNTYELRDLWDNKSAQLRSKGQPECGVNVYPAPDAIDSAFLGPTLWDDLLTISDLEDINLEEFSPSVLESHLSTSGSECAFAGNLRPEYAVLSDVNDLKQLAGTSANKASRPDAEYETPGATKCSEPPSASASVKKKSHVPSDQKNEKYWNRRIKNNASAKRSRDARRMMENQAYLRASILERENEQLR</sequence>